<dbReference type="Gene3D" id="3.20.20.80">
    <property type="entry name" value="Glycosidases"/>
    <property type="match status" value="1"/>
</dbReference>
<feature type="domain" description="Glycosyl hydrolases family 2 sugar binding" evidence="5">
    <location>
        <begin position="78"/>
        <end position="184"/>
    </location>
</feature>
<evidence type="ECO:0000256" key="3">
    <source>
        <dbReference type="ARBA" id="ARBA00023295"/>
    </source>
</evidence>
<evidence type="ECO:0000259" key="4">
    <source>
        <dbReference type="Pfam" id="PF02836"/>
    </source>
</evidence>
<dbReference type="RefSeq" id="WP_343995640.1">
    <property type="nucleotide sequence ID" value="NZ_BAAALG010000011.1"/>
</dbReference>
<keyword evidence="7" id="KW-1185">Reference proteome</keyword>
<evidence type="ECO:0000256" key="1">
    <source>
        <dbReference type="ARBA" id="ARBA00007401"/>
    </source>
</evidence>
<keyword evidence="3" id="KW-0326">Glycosidase</keyword>
<dbReference type="Pfam" id="PF10974">
    <property type="entry name" value="DUF2804"/>
    <property type="match status" value="1"/>
</dbReference>
<keyword evidence="2" id="KW-0378">Hydrolase</keyword>
<dbReference type="Gene3D" id="2.60.120.260">
    <property type="entry name" value="Galactose-binding domain-like"/>
    <property type="match status" value="1"/>
</dbReference>
<dbReference type="SUPFAM" id="SSF49785">
    <property type="entry name" value="Galactose-binding domain-like"/>
    <property type="match status" value="1"/>
</dbReference>
<dbReference type="PANTHER" id="PTHR42732:SF2">
    <property type="entry name" value="BETA-MANNOSIDASE"/>
    <property type="match status" value="1"/>
</dbReference>
<comment type="similarity">
    <text evidence="1">Belongs to the glycosyl hydrolase 2 family.</text>
</comment>
<comment type="caution">
    <text evidence="6">The sequence shown here is derived from an EMBL/GenBank/DDBJ whole genome shotgun (WGS) entry which is preliminary data.</text>
</comment>
<dbReference type="InterPro" id="IPR013783">
    <property type="entry name" value="Ig-like_fold"/>
</dbReference>
<dbReference type="InterPro" id="IPR036156">
    <property type="entry name" value="Beta-gal/glucu_dom_sf"/>
</dbReference>
<evidence type="ECO:0000259" key="5">
    <source>
        <dbReference type="Pfam" id="PF02837"/>
    </source>
</evidence>
<dbReference type="PANTHER" id="PTHR42732">
    <property type="entry name" value="BETA-GALACTOSIDASE"/>
    <property type="match status" value="1"/>
</dbReference>
<dbReference type="InterPro" id="IPR006103">
    <property type="entry name" value="Glyco_hydro_2_cat"/>
</dbReference>
<dbReference type="InterPro" id="IPR008979">
    <property type="entry name" value="Galactose-bd-like_sf"/>
</dbReference>
<dbReference type="SUPFAM" id="SSF51445">
    <property type="entry name" value="(Trans)glycosidases"/>
    <property type="match status" value="1"/>
</dbReference>
<feature type="domain" description="Glycoside hydrolase family 2 catalytic" evidence="4">
    <location>
        <begin position="327"/>
        <end position="475"/>
    </location>
</feature>
<dbReference type="InterPro" id="IPR021243">
    <property type="entry name" value="DUF2804"/>
</dbReference>
<dbReference type="SUPFAM" id="SSF49303">
    <property type="entry name" value="beta-Galactosidase/glucuronidase domain"/>
    <property type="match status" value="1"/>
</dbReference>
<dbReference type="Pfam" id="PF02836">
    <property type="entry name" value="Glyco_hydro_2_C"/>
    <property type="match status" value="1"/>
</dbReference>
<dbReference type="EMBL" id="BAAALG010000011">
    <property type="protein sequence ID" value="GAA1108029.1"/>
    <property type="molecule type" value="Genomic_DNA"/>
</dbReference>
<evidence type="ECO:0008006" key="8">
    <source>
        <dbReference type="Google" id="ProtNLM"/>
    </source>
</evidence>
<evidence type="ECO:0000313" key="7">
    <source>
        <dbReference type="Proteomes" id="UP001501581"/>
    </source>
</evidence>
<reference evidence="6 7" key="1">
    <citation type="journal article" date="2019" name="Int. J. Syst. Evol. Microbiol.">
        <title>The Global Catalogue of Microorganisms (GCM) 10K type strain sequencing project: providing services to taxonomists for standard genome sequencing and annotation.</title>
        <authorList>
            <consortium name="The Broad Institute Genomics Platform"/>
            <consortium name="The Broad Institute Genome Sequencing Center for Infectious Disease"/>
            <person name="Wu L."/>
            <person name="Ma J."/>
        </authorList>
    </citation>
    <scope>NUCLEOTIDE SEQUENCE [LARGE SCALE GENOMIC DNA]</scope>
    <source>
        <strain evidence="6 7">JCM 13008</strain>
    </source>
</reference>
<dbReference type="InterPro" id="IPR051913">
    <property type="entry name" value="GH2_Domain-Containing"/>
</dbReference>
<sequence>MMTTPWGERLDPTQVLAEHPRPQLMRDDWVSLNGLWDYAFTSAEERVVPARFDGEILVPFSPEAPLSGVERTLQPDQALWYRRTLRLSAAMARQGRLLLHFGAVDQRCEVWVDGTSVGSHLGGFLPFSLDITEALRNVADHEIVVRVRDLSDTSWHARGKQRLKPSGIWYTPQSGIWQSVWLERVPLRWIETIDHTAELAGTPGQWRGALHVTVGLGGAPVRRESVTVTLRDGDAVVGTQTGAPGEPITLTPSSVRPWSPEDPHLYDLEVVAGEDRVTSYAALRTLGVGQDPQGRSRLLLNGEPVLQAGLLDQGYWPDGLLTAPHDDALAYDIQTAKDLGFTMLRKHIKIEPLRWYYHCDRLGMLVWQDMVNGGRSYKHAVITTPVMAPVRLDDRRYRLFGRQDAAGREEFRAEVERTVTLLRNSPSVVAWVPFNEGWGQFDAAAVTEQIRALDPTRPIDSTSGWHDQGVGDMASRHVYFKPYRLSAADAADDRVAVLSEYGGYSHRVAGHCWNDAEFGYRRIAERDAFERAFRDLQQRQVRPAIADGLAAFVYTQLSDVESETNGLLTYDRRVLKVDAEAIRASNAGLRAEFDRAVGRVPAPVRVRERELTEPVSLTLPDGHLDPEAIGWCRTPLVRTDGIGVGRVGKGRNKRWEYWAITTPSHVVAIVLSDIDYAGVNNLWVLDRATQTPINLDAITPLGAGVELPGTLGKGVARLRSKGLSIEIEEVDGGTVLRAQSDRVRVEVVAERPAGHESLGIVVPWSERLFQYTVKDVARPARGSIWVDGVEHRLPEGDSWATLDHGRGRWPHRMQWNWGAGSGTSNGRRIGVQVGGRWTDGTGSVENALVVDGRLHKISDELVWTYDTEDWLAPWRIHGHDVDLTFTPEYDKVTETDFKVISSFTHQCFGTWSGHVHLGGGSWIVFADLFGWAEDVRQRW</sequence>
<gene>
    <name evidence="6" type="ORF">GCM10009668_30170</name>
</gene>
<proteinExistence type="inferred from homology"/>
<protein>
    <recommendedName>
        <fullName evidence="8">Glycoside hydrolase family 2</fullName>
    </recommendedName>
</protein>
<dbReference type="Proteomes" id="UP001501581">
    <property type="component" value="Unassembled WGS sequence"/>
</dbReference>
<evidence type="ECO:0000256" key="2">
    <source>
        <dbReference type="ARBA" id="ARBA00022801"/>
    </source>
</evidence>
<dbReference type="InterPro" id="IPR017853">
    <property type="entry name" value="GH"/>
</dbReference>
<accession>A0ABN1TZC0</accession>
<dbReference type="Pfam" id="PF02837">
    <property type="entry name" value="Glyco_hydro_2_N"/>
    <property type="match status" value="1"/>
</dbReference>
<dbReference type="InterPro" id="IPR006104">
    <property type="entry name" value="Glyco_hydro_2_N"/>
</dbReference>
<dbReference type="Gene3D" id="2.60.40.10">
    <property type="entry name" value="Immunoglobulins"/>
    <property type="match status" value="1"/>
</dbReference>
<organism evidence="6 7">
    <name type="scientific">Nocardioides dubius</name>
    <dbReference type="NCBI Taxonomy" id="317019"/>
    <lineage>
        <taxon>Bacteria</taxon>
        <taxon>Bacillati</taxon>
        <taxon>Actinomycetota</taxon>
        <taxon>Actinomycetes</taxon>
        <taxon>Propionibacteriales</taxon>
        <taxon>Nocardioidaceae</taxon>
        <taxon>Nocardioides</taxon>
    </lineage>
</organism>
<name>A0ABN1TZC0_9ACTN</name>
<evidence type="ECO:0000313" key="6">
    <source>
        <dbReference type="EMBL" id="GAA1108029.1"/>
    </source>
</evidence>